<proteinExistence type="predicted"/>
<dbReference type="AlphaFoldDB" id="A0A1I0TWP0"/>
<gene>
    <name evidence="1" type="ORF">SAMN05192569_106811</name>
</gene>
<dbReference type="Proteomes" id="UP000198650">
    <property type="component" value="Unassembled WGS sequence"/>
</dbReference>
<name>A0A1I0TWP0_9BACL</name>
<dbReference type="EMBL" id="FOJS01000068">
    <property type="protein sequence ID" value="SFA56033.1"/>
    <property type="molecule type" value="Genomic_DNA"/>
</dbReference>
<sequence>MVQYVPFDASNAGHQKLLSAAMGSKEFNLLKNQIEKDGFTISEENVMVLIIDDIIEGKAIDAQLLHYDLNKGGQTVGEISFVQSGNKTEQYAYYQVTGGYRHYQVKNGEVVGEFISSKEMKLLIDNSDCQAIVSAICSAGFTGSIGECALGCATLGFAFAVCEPICIVLVSVGCYFGAKAICAFV</sequence>
<organism evidence="1 2">
    <name type="scientific">Parageobacillus thermantarcticus</name>
    <dbReference type="NCBI Taxonomy" id="186116"/>
    <lineage>
        <taxon>Bacteria</taxon>
        <taxon>Bacillati</taxon>
        <taxon>Bacillota</taxon>
        <taxon>Bacilli</taxon>
        <taxon>Bacillales</taxon>
        <taxon>Anoxybacillaceae</taxon>
        <taxon>Parageobacillus</taxon>
    </lineage>
</organism>
<accession>A0A1I0TWP0</accession>
<reference evidence="2" key="1">
    <citation type="submission" date="2016-10" db="EMBL/GenBank/DDBJ databases">
        <authorList>
            <person name="Varghese N."/>
            <person name="Submissions S."/>
        </authorList>
    </citation>
    <scope>NUCLEOTIDE SEQUENCE [LARGE SCALE GENOMIC DNA]</scope>
    <source>
        <strain evidence="2">M1</strain>
    </source>
</reference>
<protein>
    <submittedName>
        <fullName evidence="1">Uncharacterized protein</fullName>
    </submittedName>
</protein>
<keyword evidence="2" id="KW-1185">Reference proteome</keyword>
<evidence type="ECO:0000313" key="2">
    <source>
        <dbReference type="Proteomes" id="UP000198650"/>
    </source>
</evidence>
<dbReference type="RefSeq" id="WP_090952196.1">
    <property type="nucleotide sequence ID" value="NZ_FOJS01000068.1"/>
</dbReference>
<evidence type="ECO:0000313" key="1">
    <source>
        <dbReference type="EMBL" id="SFA56033.1"/>
    </source>
</evidence>